<gene>
    <name evidence="1" type="ORF">DIR46_07470</name>
</gene>
<reference evidence="1 2" key="1">
    <citation type="submission" date="2018-05" db="EMBL/GenBank/DDBJ databases">
        <title>Complete genome sequence of Massilia oculi sp. nov. CCUG 43427T (=DSM 26321T), the type strain of M. oculi, and comparison with genome sequences of other Massilia strains.</title>
        <authorList>
            <person name="Zhu B."/>
        </authorList>
    </citation>
    <scope>NUCLEOTIDE SEQUENCE [LARGE SCALE GENOMIC DNA]</scope>
    <source>
        <strain evidence="1 2">CCUG 43427</strain>
    </source>
</reference>
<dbReference type="RefSeq" id="WP_109344676.1">
    <property type="nucleotide sequence ID" value="NZ_CP029343.1"/>
</dbReference>
<protein>
    <submittedName>
        <fullName evidence="1">Uncharacterized protein</fullName>
    </submittedName>
</protein>
<dbReference type="AlphaFoldDB" id="A0A2S2DG26"/>
<accession>A0A2S2DG26</accession>
<evidence type="ECO:0000313" key="2">
    <source>
        <dbReference type="Proteomes" id="UP000245820"/>
    </source>
</evidence>
<name>A0A2S2DG26_9BURK</name>
<proteinExistence type="predicted"/>
<organism evidence="1 2">
    <name type="scientific">Massilia oculi</name>
    <dbReference type="NCBI Taxonomy" id="945844"/>
    <lineage>
        <taxon>Bacteria</taxon>
        <taxon>Pseudomonadati</taxon>
        <taxon>Pseudomonadota</taxon>
        <taxon>Betaproteobacteria</taxon>
        <taxon>Burkholderiales</taxon>
        <taxon>Oxalobacteraceae</taxon>
        <taxon>Telluria group</taxon>
        <taxon>Massilia</taxon>
    </lineage>
</organism>
<dbReference type="OrthoDB" id="8759042at2"/>
<evidence type="ECO:0000313" key="1">
    <source>
        <dbReference type="EMBL" id="AWL04291.1"/>
    </source>
</evidence>
<dbReference type="EMBL" id="CP029343">
    <property type="protein sequence ID" value="AWL04291.1"/>
    <property type="molecule type" value="Genomic_DNA"/>
</dbReference>
<dbReference type="Proteomes" id="UP000245820">
    <property type="component" value="Chromosome"/>
</dbReference>
<dbReference type="KEGG" id="mtim:DIR46_07470"/>
<sequence length="149" mass="16433">MTTQHMEIVKAIAQRLQDDPAIVVDRVYVNRRRSLSNDKSRAIVVRLGRSLSQEVKQLGGRTAWDTLIEIECYGRDGADDVPGTIADQLLESVFDNLDAGSGLGYGVMDISPLPGDTLAWDFEELDNSVACVSARFVVKHQTNGRTLKL</sequence>
<keyword evidence="2" id="KW-1185">Reference proteome</keyword>